<evidence type="ECO:0000259" key="5">
    <source>
        <dbReference type="PROSITE" id="PS50977"/>
    </source>
</evidence>
<reference evidence="6 7" key="1">
    <citation type="submission" date="2019-04" db="EMBL/GenBank/DDBJ databases">
        <title>Reference strain of H23.</title>
        <authorList>
            <person name="Luo X."/>
        </authorList>
    </citation>
    <scope>NUCLEOTIDE SEQUENCE [LARGE SCALE GENOMIC DNA]</scope>
    <source>
        <strain evidence="6 7">H23</strain>
    </source>
</reference>
<evidence type="ECO:0000313" key="6">
    <source>
        <dbReference type="EMBL" id="TKR30293.1"/>
    </source>
</evidence>
<comment type="caution">
    <text evidence="6">The sequence shown here is derived from an EMBL/GenBank/DDBJ whole genome shotgun (WGS) entry which is preliminary data.</text>
</comment>
<evidence type="ECO:0000313" key="7">
    <source>
        <dbReference type="Proteomes" id="UP000308707"/>
    </source>
</evidence>
<dbReference type="PROSITE" id="PS50977">
    <property type="entry name" value="HTH_TETR_2"/>
    <property type="match status" value="1"/>
</dbReference>
<proteinExistence type="predicted"/>
<dbReference type="RefSeq" id="WP_137266723.1">
    <property type="nucleotide sequence ID" value="NZ_SZUA01000002.1"/>
</dbReference>
<gene>
    <name evidence="6" type="ORF">FCE95_09145</name>
</gene>
<dbReference type="InterPro" id="IPR001647">
    <property type="entry name" value="HTH_TetR"/>
</dbReference>
<organism evidence="6 7">
    <name type="scientific">Luteimonas gilva</name>
    <dbReference type="NCBI Taxonomy" id="2572684"/>
    <lineage>
        <taxon>Bacteria</taxon>
        <taxon>Pseudomonadati</taxon>
        <taxon>Pseudomonadota</taxon>
        <taxon>Gammaproteobacteria</taxon>
        <taxon>Lysobacterales</taxon>
        <taxon>Lysobacteraceae</taxon>
        <taxon>Luteimonas</taxon>
    </lineage>
</organism>
<keyword evidence="7" id="KW-1185">Reference proteome</keyword>
<dbReference type="InterPro" id="IPR036271">
    <property type="entry name" value="Tet_transcr_reg_TetR-rel_C_sf"/>
</dbReference>
<dbReference type="SUPFAM" id="SSF46689">
    <property type="entry name" value="Homeodomain-like"/>
    <property type="match status" value="1"/>
</dbReference>
<dbReference type="Gene3D" id="1.10.357.10">
    <property type="entry name" value="Tetracycline Repressor, domain 2"/>
    <property type="match status" value="1"/>
</dbReference>
<dbReference type="OrthoDB" id="9798857at2"/>
<dbReference type="AlphaFoldDB" id="A0A4V5ZPT4"/>
<evidence type="ECO:0000256" key="4">
    <source>
        <dbReference type="PROSITE-ProRule" id="PRU00335"/>
    </source>
</evidence>
<accession>A0A4V5ZPT4</accession>
<keyword evidence="3" id="KW-0804">Transcription</keyword>
<keyword evidence="1" id="KW-0805">Transcription regulation</keyword>
<dbReference type="PANTHER" id="PTHR30055">
    <property type="entry name" value="HTH-TYPE TRANSCRIPTIONAL REGULATOR RUTR"/>
    <property type="match status" value="1"/>
</dbReference>
<feature type="domain" description="HTH tetR-type" evidence="5">
    <location>
        <begin position="16"/>
        <end position="77"/>
    </location>
</feature>
<dbReference type="InterPro" id="IPR009057">
    <property type="entry name" value="Homeodomain-like_sf"/>
</dbReference>
<name>A0A4V5ZPT4_9GAMM</name>
<dbReference type="GO" id="GO:0003700">
    <property type="term" value="F:DNA-binding transcription factor activity"/>
    <property type="evidence" value="ECO:0007669"/>
    <property type="project" value="TreeGrafter"/>
</dbReference>
<evidence type="ECO:0000256" key="2">
    <source>
        <dbReference type="ARBA" id="ARBA00023125"/>
    </source>
</evidence>
<dbReference type="PANTHER" id="PTHR30055:SF234">
    <property type="entry name" value="HTH-TYPE TRANSCRIPTIONAL REGULATOR BETI"/>
    <property type="match status" value="1"/>
</dbReference>
<evidence type="ECO:0000256" key="3">
    <source>
        <dbReference type="ARBA" id="ARBA00023163"/>
    </source>
</evidence>
<dbReference type="SUPFAM" id="SSF48498">
    <property type="entry name" value="Tetracyclin repressor-like, C-terminal domain"/>
    <property type="match status" value="1"/>
</dbReference>
<sequence length="204" mass="21687">MPERTYSSPARDAAAAETRANVLAAAERLLRKAPDPGKVSLEAVAKAAGVTRLTVYNQFGSRRGLLEAVFDEIAREGGLHRLAGAMAMPDPRAALDRVVDVFCEFWAHNQALGTLHAAAAGDSEFAAALAERNARRRKLIGALMQRLVDAGELRAAQADEIGDLAFALTSYATYATLTAQSRKPAAARRMLKSALSALLADAAR</sequence>
<dbReference type="Pfam" id="PF00440">
    <property type="entry name" value="TetR_N"/>
    <property type="match status" value="1"/>
</dbReference>
<protein>
    <submittedName>
        <fullName evidence="6">TetR/AcrR family transcriptional regulator</fullName>
    </submittedName>
</protein>
<dbReference type="Proteomes" id="UP000308707">
    <property type="component" value="Unassembled WGS sequence"/>
</dbReference>
<keyword evidence="2 4" id="KW-0238">DNA-binding</keyword>
<feature type="DNA-binding region" description="H-T-H motif" evidence="4">
    <location>
        <begin position="40"/>
        <end position="59"/>
    </location>
</feature>
<evidence type="ECO:0000256" key="1">
    <source>
        <dbReference type="ARBA" id="ARBA00023015"/>
    </source>
</evidence>
<dbReference type="EMBL" id="SZUA01000002">
    <property type="protein sequence ID" value="TKR30293.1"/>
    <property type="molecule type" value="Genomic_DNA"/>
</dbReference>
<dbReference type="GO" id="GO:0000976">
    <property type="term" value="F:transcription cis-regulatory region binding"/>
    <property type="evidence" value="ECO:0007669"/>
    <property type="project" value="TreeGrafter"/>
</dbReference>
<dbReference type="InterPro" id="IPR050109">
    <property type="entry name" value="HTH-type_TetR-like_transc_reg"/>
</dbReference>